<dbReference type="InterPro" id="IPR011990">
    <property type="entry name" value="TPR-like_helical_dom_sf"/>
</dbReference>
<evidence type="ECO:0000259" key="3">
    <source>
        <dbReference type="PROSITE" id="PS50011"/>
    </source>
</evidence>
<feature type="compositionally biased region" description="Basic and acidic residues" evidence="2">
    <location>
        <begin position="521"/>
        <end position="538"/>
    </location>
</feature>
<feature type="region of interest" description="Disordered" evidence="2">
    <location>
        <begin position="436"/>
        <end position="572"/>
    </location>
</feature>
<name>A0ABR2HCK5_9EUKA</name>
<feature type="compositionally biased region" description="Polar residues" evidence="2">
    <location>
        <begin position="1466"/>
        <end position="1490"/>
    </location>
</feature>
<evidence type="ECO:0000313" key="5">
    <source>
        <dbReference type="Proteomes" id="UP001470230"/>
    </source>
</evidence>
<feature type="region of interest" description="Disordered" evidence="2">
    <location>
        <begin position="1466"/>
        <end position="1493"/>
    </location>
</feature>
<feature type="region of interest" description="Disordered" evidence="2">
    <location>
        <begin position="1220"/>
        <end position="1312"/>
    </location>
</feature>
<dbReference type="SUPFAM" id="SSF56112">
    <property type="entry name" value="Protein kinase-like (PK-like)"/>
    <property type="match status" value="1"/>
</dbReference>
<keyword evidence="5" id="KW-1185">Reference proteome</keyword>
<dbReference type="Proteomes" id="UP001470230">
    <property type="component" value="Unassembled WGS sequence"/>
</dbReference>
<reference evidence="4 5" key="1">
    <citation type="submission" date="2024-04" db="EMBL/GenBank/DDBJ databases">
        <title>Tritrichomonas musculus Genome.</title>
        <authorList>
            <person name="Alves-Ferreira E."/>
            <person name="Grigg M."/>
            <person name="Lorenzi H."/>
            <person name="Galac M."/>
        </authorList>
    </citation>
    <scope>NUCLEOTIDE SEQUENCE [LARGE SCALE GENOMIC DNA]</scope>
    <source>
        <strain evidence="4 5">EAF2021</strain>
    </source>
</reference>
<feature type="region of interest" description="Disordered" evidence="2">
    <location>
        <begin position="1426"/>
        <end position="1447"/>
    </location>
</feature>
<evidence type="ECO:0000256" key="2">
    <source>
        <dbReference type="SAM" id="MobiDB-lite"/>
    </source>
</evidence>
<feature type="compositionally biased region" description="Low complexity" evidence="2">
    <location>
        <begin position="445"/>
        <end position="461"/>
    </location>
</feature>
<feature type="compositionally biased region" description="Polar residues" evidence="2">
    <location>
        <begin position="1519"/>
        <end position="1528"/>
    </location>
</feature>
<comment type="similarity">
    <text evidence="1">Belongs to the sel-1 family.</text>
</comment>
<dbReference type="PANTHER" id="PTHR11102:SF160">
    <property type="entry name" value="ERAD-ASSOCIATED E3 UBIQUITIN-PROTEIN LIGASE COMPONENT HRD3"/>
    <property type="match status" value="1"/>
</dbReference>
<feature type="compositionally biased region" description="Polar residues" evidence="2">
    <location>
        <begin position="1560"/>
        <end position="1580"/>
    </location>
</feature>
<feature type="region of interest" description="Disordered" evidence="2">
    <location>
        <begin position="1012"/>
        <end position="1031"/>
    </location>
</feature>
<dbReference type="InterPro" id="IPR000719">
    <property type="entry name" value="Prot_kinase_dom"/>
</dbReference>
<feature type="compositionally biased region" description="Basic and acidic residues" evidence="2">
    <location>
        <begin position="1220"/>
        <end position="1229"/>
    </location>
</feature>
<feature type="region of interest" description="Disordered" evidence="2">
    <location>
        <begin position="1656"/>
        <end position="1680"/>
    </location>
</feature>
<feature type="domain" description="Protein kinase" evidence="3">
    <location>
        <begin position="1"/>
        <end position="186"/>
    </location>
</feature>
<evidence type="ECO:0000313" key="4">
    <source>
        <dbReference type="EMBL" id="KAK8843308.1"/>
    </source>
</evidence>
<dbReference type="EMBL" id="JAPFFF010000035">
    <property type="protein sequence ID" value="KAK8843308.1"/>
    <property type="molecule type" value="Genomic_DNA"/>
</dbReference>
<gene>
    <name evidence="4" type="ORF">M9Y10_025163</name>
</gene>
<dbReference type="Pfam" id="PF00069">
    <property type="entry name" value="Pkinase"/>
    <property type="match status" value="1"/>
</dbReference>
<feature type="compositionally biased region" description="Polar residues" evidence="2">
    <location>
        <begin position="1301"/>
        <end position="1311"/>
    </location>
</feature>
<feature type="region of interest" description="Disordered" evidence="2">
    <location>
        <begin position="1598"/>
        <end position="1623"/>
    </location>
</feature>
<dbReference type="PANTHER" id="PTHR11102">
    <property type="entry name" value="SEL-1-LIKE PROTEIN"/>
    <property type="match status" value="1"/>
</dbReference>
<dbReference type="InterPro" id="IPR011009">
    <property type="entry name" value="Kinase-like_dom_sf"/>
</dbReference>
<feature type="region of interest" description="Disordered" evidence="2">
    <location>
        <begin position="1514"/>
        <end position="1581"/>
    </location>
</feature>
<protein>
    <recommendedName>
        <fullName evidence="3">Protein kinase domain-containing protein</fullName>
    </recommendedName>
</protein>
<feature type="compositionally biased region" description="Basic and acidic residues" evidence="2">
    <location>
        <begin position="462"/>
        <end position="480"/>
    </location>
</feature>
<feature type="compositionally biased region" description="Polar residues" evidence="2">
    <location>
        <begin position="503"/>
        <end position="520"/>
    </location>
</feature>
<dbReference type="Pfam" id="PF08238">
    <property type="entry name" value="Sel1"/>
    <property type="match status" value="13"/>
</dbReference>
<accession>A0ABR2HCK5</accession>
<dbReference type="SUPFAM" id="SSF81901">
    <property type="entry name" value="HCP-like"/>
    <property type="match status" value="6"/>
</dbReference>
<comment type="caution">
    <text evidence="4">The sequence shown here is derived from an EMBL/GenBank/DDBJ whole genome shotgun (WGS) entry which is preliminary data.</text>
</comment>
<dbReference type="Gene3D" id="1.25.40.10">
    <property type="entry name" value="Tetratricopeptide repeat domain"/>
    <property type="match status" value="3"/>
</dbReference>
<evidence type="ECO:0000256" key="1">
    <source>
        <dbReference type="ARBA" id="ARBA00038101"/>
    </source>
</evidence>
<sequence length="1890" mass="216832">MRDISTATLEKSFKNPEFQAKWKVKDIMKCLFAVSEGLLFLHNHLICHGNLCPSNIIIDEAKQSYLVDFGLYPIKKLYMTNDEIFNKEYKDPNTNESNISFSNDVYSYGILIIQFHLVFSGLQEDGSIQKFLSNKDERKYDIFPKIFKEMIPRCLLLKKEERLTFQGIREMYENESYEIENIHQHVSNIYNKFIKTFYLETLCNQNDSNAMNKLGNMYFKGKLKDRNNENAKIYFKKAADLGNSEGENKYGVILMKEGKKENNEDKQKIAASYFEKSANKRNIHGMCNYGIALENGYGVERDMKKAEEYLKKSADLGYSHACVKYALFLFRNKEDVGSRNAGLEYMKKAMNEGSGEAYYEYGILLREGKFVDKDEELSTEYFKVGADIGHEKSILEYAACNMYGIGTQVNLNEAIKYYEIGSEKGNKKAINKLKELLKGPTSPMKTTKAANTETKTANTETKTAEQNEEKQAKANKKDETISNNNKSENNKETTKTDVPSIINELTPNQQSVPNVSNDQPSKQERNEKPEQSSPKRDSIQNQSQLQPEVQIISPVDQTTHQERPNVEDESEEVIEENGFFSQDTSPEALYEIFKNFRNQYYGLRESENDDKMKYQLFKFEKQFINTKDPRIIYKYAKLYKYDVNNEESQKKSMEYFKKSAENGYAKAQSYYGLCLLKGEGVEKDEKEGIEMLKSSCIQGDVNGMYELGLALYQGIGIEKDEDFGLVYLKEAAEHGKSEAQMYYGLWCLDPVVGHQYIEEAANDSKCTKAKFYLAKDFMEGRGVERNLHKAIEIFIDIYEKERDHETLLYLIRCLKETDYGLAIYYMKIFSDLTDKELEKEIKEMQFEYGLELFKGEHTEVNIEESFKYIKKSGFMSRIRSEHPEIYSVMPHDFTPIEKGLERFLIRRGFIDPDEQKMIDNARNGDIGATVKAAKEIENTGDYKTSNFLYEIAADSNDAESSFILGEYYSLGLHGLKKNESKTQLYKSRAEHLGYYETLKNKLRQGTADHEHIENNEKEQNSNSQTTDSQISESQEIEQNFMKEINDVNMSVEDLISRGDYYAQTQPELALKYFEEVIRRGDDRGYQKCAEQFTSFDKKLEYYEKAIDKKVSGAFSTWRKRIFKYIQNKKDENTLHDIAAHFLKYDDYSDAARIYYKAKNEEKYKYYYSKAKENLDNIQDGQQQLFFSYLCEKQNDIDIAIEMATKALQNGETKAKDKLESLKAKKEKQQKPISATITADKNHHLLSPAAPMKKSSSLSDIRDHERQPINPASNEEKETEALKDEKSKIIKNSNNKDEEQQQKPPANGNQQINDEKYDILRGKIQQLMQSNTGFTQEEIQLLLSGLTQFKSTVEANQDKQDLPQVSNDASYTDKMQDMQDNEVNQVSKVISSNQQIPNPGEKNANQFDNSFKEKLQSNSAQINKENAVKQPNTSQQMCSTNKTSETSKQLADSSSLRHFLDAVSQAKQPTSLQNQININSKLPQSNPFTELSSKKKETNNFETQKTVFNQFVTMPVSEPIKNQPQTKPFTETDNKKQEASNSENIKSVYNPHVKQPVSEPIKNQQQSSPSKVMTNENTEASNLEKPKDVFNHNVKFPTSQTTEVHNTEPKPAMPSISRDQQNNSSTLKKEIPLNLLNKLPKTLPIMSQKEASPTLKVGPNAKPANQLHKAQQASIIKDKDEKNLVQKQATADLNKSGSLSDADAESFLEQGITFFSGKHNMAQDYNKAFDFFKRASDLGSPKADFYLGSFYQNGYGNVTKNSIYSAIYFRRSAEKNDPDGQNGYANCLKNGFGVKKNIDKALQMYKLAADAGNNEAAFNYGRELYLKSSDELEVQRSIPYLRKGAEVMIPDALYLYSMAIKKYDPKESKLCLEMSIQRGSKMAEKAKQQDF</sequence>
<proteinExistence type="inferred from homology"/>
<dbReference type="Gene3D" id="1.10.510.10">
    <property type="entry name" value="Transferase(Phosphotransferase) domain 1"/>
    <property type="match status" value="1"/>
</dbReference>
<dbReference type="SMART" id="SM00671">
    <property type="entry name" value="SEL1"/>
    <property type="match status" value="14"/>
</dbReference>
<feature type="compositionally biased region" description="Basic and acidic residues" evidence="2">
    <location>
        <begin position="1273"/>
        <end position="1300"/>
    </location>
</feature>
<dbReference type="InterPro" id="IPR050767">
    <property type="entry name" value="Sel1_AlgK"/>
</dbReference>
<dbReference type="PROSITE" id="PS50011">
    <property type="entry name" value="PROTEIN_KINASE_DOM"/>
    <property type="match status" value="1"/>
</dbReference>
<organism evidence="4 5">
    <name type="scientific">Tritrichomonas musculus</name>
    <dbReference type="NCBI Taxonomy" id="1915356"/>
    <lineage>
        <taxon>Eukaryota</taxon>
        <taxon>Metamonada</taxon>
        <taxon>Parabasalia</taxon>
        <taxon>Tritrichomonadida</taxon>
        <taxon>Tritrichomonadidae</taxon>
        <taxon>Tritrichomonas</taxon>
    </lineage>
</organism>
<dbReference type="InterPro" id="IPR006597">
    <property type="entry name" value="Sel1-like"/>
</dbReference>